<dbReference type="Proteomes" id="UP000583556">
    <property type="component" value="Unassembled WGS sequence"/>
</dbReference>
<organism evidence="2 3">
    <name type="scientific">Novosphingobium olei</name>
    <dbReference type="NCBI Taxonomy" id="2728851"/>
    <lineage>
        <taxon>Bacteria</taxon>
        <taxon>Pseudomonadati</taxon>
        <taxon>Pseudomonadota</taxon>
        <taxon>Alphaproteobacteria</taxon>
        <taxon>Sphingomonadales</taxon>
        <taxon>Sphingomonadaceae</taxon>
        <taxon>Novosphingobium</taxon>
    </lineage>
</organism>
<dbReference type="SUPFAM" id="SSF47336">
    <property type="entry name" value="ACP-like"/>
    <property type="match status" value="1"/>
</dbReference>
<accession>A0A7Y0BNJ1</accession>
<proteinExistence type="predicted"/>
<keyword evidence="3" id="KW-1185">Reference proteome</keyword>
<dbReference type="Gene3D" id="1.10.1200.10">
    <property type="entry name" value="ACP-like"/>
    <property type="match status" value="1"/>
</dbReference>
<reference evidence="2 3" key="1">
    <citation type="submission" date="2020-04" db="EMBL/GenBank/DDBJ databases">
        <title>Novosphingobium sp. TW-4 isolated from soil.</title>
        <authorList>
            <person name="Dahal R.H."/>
            <person name="Chaudhary D.K."/>
        </authorList>
    </citation>
    <scope>NUCLEOTIDE SEQUENCE [LARGE SCALE GENOMIC DNA]</scope>
    <source>
        <strain evidence="2 3">TW-4</strain>
    </source>
</reference>
<dbReference type="RefSeq" id="WP_169493028.1">
    <property type="nucleotide sequence ID" value="NZ_JABBGM010000003.1"/>
</dbReference>
<feature type="domain" description="Carrier" evidence="1">
    <location>
        <begin position="1"/>
        <end position="77"/>
    </location>
</feature>
<sequence>MTIPPLIHDCLNTWLPVHTHHLITEAASLETDLRCDALVPLDLSEALREHFGREVPDAVIERWETVGDVCRTFREMEGVLA</sequence>
<evidence type="ECO:0000259" key="1">
    <source>
        <dbReference type="PROSITE" id="PS50075"/>
    </source>
</evidence>
<name>A0A7Y0BNJ1_9SPHN</name>
<dbReference type="PROSITE" id="PS50075">
    <property type="entry name" value="CARRIER"/>
    <property type="match status" value="1"/>
</dbReference>
<dbReference type="Pfam" id="PF00550">
    <property type="entry name" value="PP-binding"/>
    <property type="match status" value="1"/>
</dbReference>
<dbReference type="EMBL" id="JABBGM010000003">
    <property type="protein sequence ID" value="NML93762.1"/>
    <property type="molecule type" value="Genomic_DNA"/>
</dbReference>
<protein>
    <recommendedName>
        <fullName evidence="1">Carrier domain-containing protein</fullName>
    </recommendedName>
</protein>
<evidence type="ECO:0000313" key="2">
    <source>
        <dbReference type="EMBL" id="NML93762.1"/>
    </source>
</evidence>
<evidence type="ECO:0000313" key="3">
    <source>
        <dbReference type="Proteomes" id="UP000583556"/>
    </source>
</evidence>
<dbReference type="InterPro" id="IPR009081">
    <property type="entry name" value="PP-bd_ACP"/>
</dbReference>
<dbReference type="InterPro" id="IPR036736">
    <property type="entry name" value="ACP-like_sf"/>
</dbReference>
<dbReference type="AlphaFoldDB" id="A0A7Y0BNJ1"/>
<comment type="caution">
    <text evidence="2">The sequence shown here is derived from an EMBL/GenBank/DDBJ whole genome shotgun (WGS) entry which is preliminary data.</text>
</comment>
<gene>
    <name evidence="2" type="ORF">HHL27_08795</name>
</gene>